<feature type="chain" id="PRO_5045059796" evidence="1">
    <location>
        <begin position="24"/>
        <end position="303"/>
    </location>
</feature>
<evidence type="ECO:0000313" key="2">
    <source>
        <dbReference type="EMBL" id="MER2491783.1"/>
    </source>
</evidence>
<feature type="signal peptide" evidence="1">
    <location>
        <begin position="1"/>
        <end position="23"/>
    </location>
</feature>
<protein>
    <submittedName>
        <fullName evidence="2">Uncharacterized protein</fullName>
    </submittedName>
</protein>
<organism evidence="2 3">
    <name type="scientific">Catenovulum sediminis</name>
    <dbReference type="NCBI Taxonomy" id="1740262"/>
    <lineage>
        <taxon>Bacteria</taxon>
        <taxon>Pseudomonadati</taxon>
        <taxon>Pseudomonadota</taxon>
        <taxon>Gammaproteobacteria</taxon>
        <taxon>Alteromonadales</taxon>
        <taxon>Alteromonadaceae</taxon>
        <taxon>Catenovulum</taxon>
    </lineage>
</organism>
<comment type="caution">
    <text evidence="2">The sequence shown here is derived from an EMBL/GenBank/DDBJ whole genome shotgun (WGS) entry which is preliminary data.</text>
</comment>
<name>A0ABV1RFQ9_9ALTE</name>
<dbReference type="RefSeq" id="WP_350401370.1">
    <property type="nucleotide sequence ID" value="NZ_JBELOE010000150.1"/>
</dbReference>
<gene>
    <name evidence="2" type="ORF">ABS311_07790</name>
</gene>
<dbReference type="EMBL" id="JBELOE010000150">
    <property type="protein sequence ID" value="MER2491783.1"/>
    <property type="molecule type" value="Genomic_DNA"/>
</dbReference>
<sequence>MKILSTLLSLLLLLLLLTTHTFAAGWGYDNNRIAISADGNNQPDNHHFWPRADPDDWGATPATLAIIAKLKMHKNLVHYSYNNFIDAPEHTTAINEMAIGVQGAISYWNFDNKKFFDVSADYKKALAHLIQVIEVSTHKDPLYFVHMGPSEFFYRAVKAVIANGKIDSLSHVYVLSHSGYNDNHLRRGDPKFDKKPVPEQQKHHTLTDVIELSGKRINYHRIKDQNAEWDVNLLWNSKQDWSVWQWMKNHSDPSVAWIYERMKRHPDNNADISDAGMLYFLLLGDENASPQKFKKFIDQGIMP</sequence>
<keyword evidence="3" id="KW-1185">Reference proteome</keyword>
<proteinExistence type="predicted"/>
<keyword evidence="1" id="KW-0732">Signal</keyword>
<dbReference type="Proteomes" id="UP001467690">
    <property type="component" value="Unassembled WGS sequence"/>
</dbReference>
<evidence type="ECO:0000256" key="1">
    <source>
        <dbReference type="SAM" id="SignalP"/>
    </source>
</evidence>
<reference evidence="2 3" key="1">
    <citation type="submission" date="2024-06" db="EMBL/GenBank/DDBJ databases">
        <authorList>
            <person name="Chen R.Y."/>
        </authorList>
    </citation>
    <scope>NUCLEOTIDE SEQUENCE [LARGE SCALE GENOMIC DNA]</scope>
    <source>
        <strain evidence="2 3">D2</strain>
    </source>
</reference>
<accession>A0ABV1RFQ9</accession>
<evidence type="ECO:0000313" key="3">
    <source>
        <dbReference type="Proteomes" id="UP001467690"/>
    </source>
</evidence>